<dbReference type="Proteomes" id="UP000489600">
    <property type="component" value="Unassembled WGS sequence"/>
</dbReference>
<evidence type="ECO:0000256" key="1">
    <source>
        <dbReference type="SAM" id="MobiDB-lite"/>
    </source>
</evidence>
<evidence type="ECO:0000313" key="2">
    <source>
        <dbReference type="EMBL" id="VVB09976.1"/>
    </source>
</evidence>
<dbReference type="EMBL" id="CABITT030000007">
    <property type="protein sequence ID" value="VVB09976.1"/>
    <property type="molecule type" value="Genomic_DNA"/>
</dbReference>
<evidence type="ECO:0000313" key="3">
    <source>
        <dbReference type="Proteomes" id="UP000489600"/>
    </source>
</evidence>
<accession>A0A565C8J4</accession>
<feature type="compositionally biased region" description="Acidic residues" evidence="1">
    <location>
        <begin position="62"/>
        <end position="82"/>
    </location>
</feature>
<dbReference type="PANTHER" id="PTHR36387:SF2">
    <property type="entry name" value="UDP-N-ACETYLMURAMOYL-L-ALANYL-D-GLUTAMATE-2, 6-DIAMINOPIMELATE LIGASE"/>
    <property type="match status" value="1"/>
</dbReference>
<name>A0A565C8J4_9BRAS</name>
<protein>
    <submittedName>
        <fullName evidence="2">Uncharacterized protein</fullName>
    </submittedName>
</protein>
<dbReference type="AlphaFoldDB" id="A0A565C8J4"/>
<gene>
    <name evidence="2" type="ORF">ANE_LOCUS20420</name>
</gene>
<organism evidence="2 3">
    <name type="scientific">Arabis nemorensis</name>
    <dbReference type="NCBI Taxonomy" id="586526"/>
    <lineage>
        <taxon>Eukaryota</taxon>
        <taxon>Viridiplantae</taxon>
        <taxon>Streptophyta</taxon>
        <taxon>Embryophyta</taxon>
        <taxon>Tracheophyta</taxon>
        <taxon>Spermatophyta</taxon>
        <taxon>Magnoliopsida</taxon>
        <taxon>eudicotyledons</taxon>
        <taxon>Gunneridae</taxon>
        <taxon>Pentapetalae</taxon>
        <taxon>rosids</taxon>
        <taxon>malvids</taxon>
        <taxon>Brassicales</taxon>
        <taxon>Brassicaceae</taxon>
        <taxon>Arabideae</taxon>
        <taxon>Arabis</taxon>
    </lineage>
</organism>
<dbReference type="OrthoDB" id="1869542at2759"/>
<comment type="caution">
    <text evidence="2">The sequence shown here is derived from an EMBL/GenBank/DDBJ whole genome shotgun (WGS) entry which is preliminary data.</text>
</comment>
<keyword evidence="3" id="KW-1185">Reference proteome</keyword>
<feature type="compositionally biased region" description="Basic residues" evidence="1">
    <location>
        <begin position="41"/>
        <end position="57"/>
    </location>
</feature>
<feature type="region of interest" description="Disordered" evidence="1">
    <location>
        <begin position="158"/>
        <end position="185"/>
    </location>
</feature>
<sequence length="185" mass="21047">MSDSDSDGPPEEYTQEQAKLEDAALRKIQRESIARAAREKKERRKRLAEKLTPRKSRKVETFEDVEEQEPEEQEQPEEEDSESLAKKGFLSQNIIDFLAKGQKKKFASDSEEEEVKEEIPRKKKEKSSGIETVIYREIPPPACTEGASDFLKKRKAQVPRSSSVLKKSGQAVTGAALANKRLQRK</sequence>
<feature type="region of interest" description="Disordered" evidence="1">
    <location>
        <begin position="36"/>
        <end position="86"/>
    </location>
</feature>
<dbReference type="PANTHER" id="PTHR36387">
    <property type="entry name" value="UDP-N-ACETYLMURAMOYL-L-ALANYL-D-GLUTAMATE-2, 6-DIAMINOPIMELATE LIGASE"/>
    <property type="match status" value="1"/>
</dbReference>
<feature type="region of interest" description="Disordered" evidence="1">
    <location>
        <begin position="101"/>
        <end position="128"/>
    </location>
</feature>
<reference evidence="2" key="1">
    <citation type="submission" date="2019-07" db="EMBL/GenBank/DDBJ databases">
        <authorList>
            <person name="Dittberner H."/>
        </authorList>
    </citation>
    <scope>NUCLEOTIDE SEQUENCE [LARGE SCALE GENOMIC DNA]</scope>
</reference>
<proteinExistence type="predicted"/>